<dbReference type="EMBL" id="MFJN01000063">
    <property type="protein sequence ID" value="OGG19962.1"/>
    <property type="molecule type" value="Genomic_DNA"/>
</dbReference>
<organism evidence="1 2">
    <name type="scientific">Candidatus Gottesmanbacteria bacterium RIFCSPHIGHO2_02_FULL_40_13</name>
    <dbReference type="NCBI Taxonomy" id="1798384"/>
    <lineage>
        <taxon>Bacteria</taxon>
        <taxon>Candidatus Gottesmaniibacteriota</taxon>
    </lineage>
</organism>
<dbReference type="AlphaFoldDB" id="A0A1F6A6A9"/>
<protein>
    <submittedName>
        <fullName evidence="1">Uncharacterized protein</fullName>
    </submittedName>
</protein>
<dbReference type="Proteomes" id="UP000177092">
    <property type="component" value="Unassembled WGS sequence"/>
</dbReference>
<evidence type="ECO:0000313" key="2">
    <source>
        <dbReference type="Proteomes" id="UP000177092"/>
    </source>
</evidence>
<sequence>MSNCVELKPLPGIEGNIDYAKAIKADVVALWDRVGQIRERNSGIDPRSPQSATTVIGELNIAHAKVLAGSNLKNSRLGEIKPTTLLALFRLYPALKLRAEEHDPTDPQTAILPPIERLEEIELCDFVGALSVAAIANWMPYRGTGSRLGIRVHPLNDPELVIARLKDL</sequence>
<name>A0A1F6A6A9_9BACT</name>
<comment type="caution">
    <text evidence="1">The sequence shown here is derived from an EMBL/GenBank/DDBJ whole genome shotgun (WGS) entry which is preliminary data.</text>
</comment>
<accession>A0A1F6A6A9</accession>
<reference evidence="1 2" key="1">
    <citation type="journal article" date="2016" name="Nat. Commun.">
        <title>Thousands of microbial genomes shed light on interconnected biogeochemical processes in an aquifer system.</title>
        <authorList>
            <person name="Anantharaman K."/>
            <person name="Brown C.T."/>
            <person name="Hug L.A."/>
            <person name="Sharon I."/>
            <person name="Castelle C.J."/>
            <person name="Probst A.J."/>
            <person name="Thomas B.C."/>
            <person name="Singh A."/>
            <person name="Wilkins M.J."/>
            <person name="Karaoz U."/>
            <person name="Brodie E.L."/>
            <person name="Williams K.H."/>
            <person name="Hubbard S.S."/>
            <person name="Banfield J.F."/>
        </authorList>
    </citation>
    <scope>NUCLEOTIDE SEQUENCE [LARGE SCALE GENOMIC DNA]</scope>
</reference>
<evidence type="ECO:0000313" key="1">
    <source>
        <dbReference type="EMBL" id="OGG19962.1"/>
    </source>
</evidence>
<dbReference type="STRING" id="1798384.A3D03_04330"/>
<gene>
    <name evidence="1" type="ORF">A3D03_04330</name>
</gene>
<proteinExistence type="predicted"/>